<keyword evidence="5" id="KW-0206">Cytoskeleton</keyword>
<organism evidence="8 9">
    <name type="scientific">Ceratosolen solmsi marchali</name>
    <dbReference type="NCBI Taxonomy" id="326594"/>
    <lineage>
        <taxon>Eukaryota</taxon>
        <taxon>Metazoa</taxon>
        <taxon>Ecdysozoa</taxon>
        <taxon>Arthropoda</taxon>
        <taxon>Hexapoda</taxon>
        <taxon>Insecta</taxon>
        <taxon>Pterygota</taxon>
        <taxon>Neoptera</taxon>
        <taxon>Endopterygota</taxon>
        <taxon>Hymenoptera</taxon>
        <taxon>Apocrita</taxon>
        <taxon>Proctotrupomorpha</taxon>
        <taxon>Chalcidoidea</taxon>
        <taxon>Agaonidae</taxon>
        <taxon>Agaoninae</taxon>
        <taxon>Ceratosolen</taxon>
    </lineage>
</organism>
<feature type="region of interest" description="Disordered" evidence="7">
    <location>
        <begin position="620"/>
        <end position="655"/>
    </location>
</feature>
<evidence type="ECO:0000313" key="9">
    <source>
        <dbReference type="RefSeq" id="XP_011495617.1"/>
    </source>
</evidence>
<proteinExistence type="inferred from homology"/>
<sequence length="1137" mass="129377">MKQQQKPGTVDPTCALRSVRSHESNSKLSNQSSYSYRRNKRQTFTRSSSTCKVPLPGCNTSKRETYKSLESLFDLNKVFHLSVDNLSIVQPPYEEKTEDSSGNCASECSFRQPKDCVKQQLKPTFQEIESRADQISDSNEETKLKFDKFEKIEDIPILSEIEEDNTSIIMMENLESPYDKKHENENESDDFECCSPCYNKEYSENSNDEKSIYAPDYPLSHEAGKEMSVKECGNSDSMASQVPVSESCVIEDMIIADDRAKVIRLEISGLKRIICELHQKCKLTEEDTVVLKNAQTSVLEKIGELNEITRKMQCTIGLVDPSDQTLTKMFQMLPYPHTMDQEKCKPEKVKCNEEILETPPECSEKFAFPQVQYPEDNLPRVIVCGNTEENFPKIVVADSRPRSQGNKCLQNLTGKLTESLSMQEKLSKVNAELETGKSMLEKQLMEKDNALDCIQRKICGLQAEMRMIAKENFELNEKVACLQKRSPCPPPPCPPSPCPLPCPPPKPVCPPPKPACPPPKPACPPPKPACLRQSPPVKPACPPPKPACPPPKPACPPPKPACPSPKPAFPVMGYNSPRTPSPNSNKFSNQNDLCSCGNDHSNTNAIKNCNHKSSRLGGGASRSNDCCPSSHKEAQQRDGTGNNCPNSAPNRVQRPCPAEMEKNSKNLGDQLSCIENEVNELTHQMINRQQEQQQLDMQRKLAENVGPSIQFCCPKSLTPTHSPPQDPNSCAAQQLRDLREQYARLQDDYKNKLCEVSRLRCDSEVLRRETREAKEERERIEIKLVDVQERLRVTECERNELLGSKEQLIEQEQALLVARQRFREAQDELEELRSMIRDQAAQLDDYRNKYLQAQQQVEEQKHQMDLMEMDNARMNENVTLEINRVKNQFQEKLAELAPLSDILKQTQIKLQENQQLRMAVEHNCEDLSRELLGAKEKIDCMQNQINELQREIQSLQDDKSESCMLIEELEKKNGEMRNENERMKNTVCRLEEQFTCTQKRLDEKQHEIVQLNAMLEQIREDSARQVARTKERSEAVKKSLQAEISEFEIQLAMCRAAAKTAQKERDEIRQKMQGQICNLNETLQQAQGRIRSLQGHVDYLKVSYSNIFTNQGQCDNPPVLPQAEQTNTGYDACDCSY</sequence>
<dbReference type="PANTHER" id="PTHR23162">
    <property type="entry name" value="OUTER DENSE FIBER OF SPERM TAILS 2"/>
    <property type="match status" value="1"/>
</dbReference>
<reference evidence="9" key="1">
    <citation type="submission" date="2025-08" db="UniProtKB">
        <authorList>
            <consortium name="RefSeq"/>
        </authorList>
    </citation>
    <scope>IDENTIFICATION</scope>
</reference>
<comment type="similarity">
    <text evidence="2">Belongs to the ODF2 family.</text>
</comment>
<dbReference type="InterPro" id="IPR026099">
    <property type="entry name" value="Odf2-rel"/>
</dbReference>
<accession>A0AAJ6VM88</accession>
<feature type="coiled-coil region" evidence="6">
    <location>
        <begin position="664"/>
        <end position="691"/>
    </location>
</feature>
<dbReference type="GO" id="GO:1902017">
    <property type="term" value="P:regulation of cilium assembly"/>
    <property type="evidence" value="ECO:0007669"/>
    <property type="project" value="TreeGrafter"/>
</dbReference>
<gene>
    <name evidence="9" type="primary">LOC105360420</name>
</gene>
<protein>
    <submittedName>
        <fullName evidence="9">Uncharacterized protein LOC105360420</fullName>
    </submittedName>
</protein>
<dbReference type="Proteomes" id="UP000695007">
    <property type="component" value="Unplaced"/>
</dbReference>
<feature type="coiled-coil region" evidence="6">
    <location>
        <begin position="728"/>
        <end position="1071"/>
    </location>
</feature>
<evidence type="ECO:0000256" key="2">
    <source>
        <dbReference type="ARBA" id="ARBA00009316"/>
    </source>
</evidence>
<evidence type="ECO:0000256" key="7">
    <source>
        <dbReference type="SAM" id="MobiDB-lite"/>
    </source>
</evidence>
<evidence type="ECO:0000256" key="5">
    <source>
        <dbReference type="ARBA" id="ARBA00023212"/>
    </source>
</evidence>
<dbReference type="AlphaFoldDB" id="A0AAJ6VM88"/>
<evidence type="ECO:0000313" key="8">
    <source>
        <dbReference type="Proteomes" id="UP000695007"/>
    </source>
</evidence>
<keyword evidence="8" id="KW-1185">Reference proteome</keyword>
<dbReference type="GeneID" id="105360420"/>
<feature type="compositionally biased region" description="Polar residues" evidence="7">
    <location>
        <begin position="637"/>
        <end position="650"/>
    </location>
</feature>
<dbReference type="GO" id="GO:0005813">
    <property type="term" value="C:centrosome"/>
    <property type="evidence" value="ECO:0007669"/>
    <property type="project" value="UniProtKB-SubCell"/>
</dbReference>
<keyword evidence="4 6" id="KW-0175">Coiled coil</keyword>
<evidence type="ECO:0000256" key="3">
    <source>
        <dbReference type="ARBA" id="ARBA00022490"/>
    </source>
</evidence>
<keyword evidence="3" id="KW-0963">Cytoplasm</keyword>
<dbReference type="PANTHER" id="PTHR23162:SF10">
    <property type="entry name" value="FI13205P"/>
    <property type="match status" value="1"/>
</dbReference>
<feature type="compositionally biased region" description="Low complexity" evidence="7">
    <location>
        <begin position="26"/>
        <end position="35"/>
    </location>
</feature>
<dbReference type="RefSeq" id="XP_011495617.1">
    <property type="nucleotide sequence ID" value="XM_011497315.1"/>
</dbReference>
<evidence type="ECO:0000256" key="4">
    <source>
        <dbReference type="ARBA" id="ARBA00023054"/>
    </source>
</evidence>
<evidence type="ECO:0000256" key="6">
    <source>
        <dbReference type="SAM" id="Coils"/>
    </source>
</evidence>
<name>A0AAJ6VM88_9HYME</name>
<feature type="region of interest" description="Disordered" evidence="7">
    <location>
        <begin position="1"/>
        <end position="48"/>
    </location>
</feature>
<comment type="subcellular location">
    <subcellularLocation>
        <location evidence="1">Cytoplasm</location>
        <location evidence="1">Cytoskeleton</location>
        <location evidence="1">Microtubule organizing center</location>
        <location evidence="1">Centrosome</location>
    </subcellularLocation>
</comment>
<evidence type="ECO:0000256" key="1">
    <source>
        <dbReference type="ARBA" id="ARBA00004300"/>
    </source>
</evidence>
<dbReference type="KEGG" id="csol:105360420"/>